<evidence type="ECO:0000259" key="2">
    <source>
        <dbReference type="Pfam" id="PF06580"/>
    </source>
</evidence>
<dbReference type="OrthoDB" id="9792992at2"/>
<evidence type="ECO:0000313" key="4">
    <source>
        <dbReference type="Proteomes" id="UP000238375"/>
    </source>
</evidence>
<dbReference type="InterPro" id="IPR010559">
    <property type="entry name" value="Sig_transdc_His_kin_internal"/>
</dbReference>
<dbReference type="InterPro" id="IPR050640">
    <property type="entry name" value="Bact_2-comp_sensor_kinase"/>
</dbReference>
<organism evidence="3 4">
    <name type="scientific">Spirosoma oryzae</name>
    <dbReference type="NCBI Taxonomy" id="1469603"/>
    <lineage>
        <taxon>Bacteria</taxon>
        <taxon>Pseudomonadati</taxon>
        <taxon>Bacteroidota</taxon>
        <taxon>Cytophagia</taxon>
        <taxon>Cytophagales</taxon>
        <taxon>Cytophagaceae</taxon>
        <taxon>Spirosoma</taxon>
    </lineage>
</organism>
<comment type="caution">
    <text evidence="3">The sequence shown here is derived from an EMBL/GenBank/DDBJ whole genome shotgun (WGS) entry which is preliminary data.</text>
</comment>
<gene>
    <name evidence="3" type="ORF">CLV58_11833</name>
</gene>
<keyword evidence="1" id="KW-1133">Transmembrane helix</keyword>
<dbReference type="GO" id="GO:0016020">
    <property type="term" value="C:membrane"/>
    <property type="evidence" value="ECO:0007669"/>
    <property type="project" value="InterPro"/>
</dbReference>
<dbReference type="PANTHER" id="PTHR34220">
    <property type="entry name" value="SENSOR HISTIDINE KINASE YPDA"/>
    <property type="match status" value="1"/>
</dbReference>
<feature type="transmembrane region" description="Helical" evidence="1">
    <location>
        <begin position="60"/>
        <end position="79"/>
    </location>
</feature>
<evidence type="ECO:0000256" key="1">
    <source>
        <dbReference type="SAM" id="Phobius"/>
    </source>
</evidence>
<dbReference type="Pfam" id="PF06580">
    <property type="entry name" value="His_kinase"/>
    <property type="match status" value="1"/>
</dbReference>
<reference evidence="3 4" key="1">
    <citation type="submission" date="2018-03" db="EMBL/GenBank/DDBJ databases">
        <title>Genomic Encyclopedia of Archaeal and Bacterial Type Strains, Phase II (KMG-II): from individual species to whole genera.</title>
        <authorList>
            <person name="Goeker M."/>
        </authorList>
    </citation>
    <scope>NUCLEOTIDE SEQUENCE [LARGE SCALE GENOMIC DNA]</scope>
    <source>
        <strain evidence="3 4">DSM 28354</strain>
    </source>
</reference>
<dbReference type="GO" id="GO:0000155">
    <property type="term" value="F:phosphorelay sensor kinase activity"/>
    <property type="evidence" value="ECO:0007669"/>
    <property type="project" value="InterPro"/>
</dbReference>
<name>A0A2T0SL74_9BACT</name>
<dbReference type="PANTHER" id="PTHR34220:SF7">
    <property type="entry name" value="SENSOR HISTIDINE KINASE YPDA"/>
    <property type="match status" value="1"/>
</dbReference>
<keyword evidence="3" id="KW-0418">Kinase</keyword>
<dbReference type="RefSeq" id="WP_106139453.1">
    <property type="nucleotide sequence ID" value="NZ_PVTE01000018.1"/>
</dbReference>
<evidence type="ECO:0000313" key="3">
    <source>
        <dbReference type="EMBL" id="PRY34162.1"/>
    </source>
</evidence>
<feature type="transmembrane region" description="Helical" evidence="1">
    <location>
        <begin position="133"/>
        <end position="153"/>
    </location>
</feature>
<accession>A0A2T0SL74</accession>
<dbReference type="AlphaFoldDB" id="A0A2T0SL74"/>
<keyword evidence="1" id="KW-0812">Transmembrane</keyword>
<keyword evidence="1" id="KW-0472">Membrane</keyword>
<dbReference type="EMBL" id="PVTE01000018">
    <property type="protein sequence ID" value="PRY34162.1"/>
    <property type="molecule type" value="Genomic_DNA"/>
</dbReference>
<dbReference type="Proteomes" id="UP000238375">
    <property type="component" value="Unassembled WGS sequence"/>
</dbReference>
<proteinExistence type="predicted"/>
<sequence length="356" mass="41190">MTYANMPDLPTENKLLLYSFSGKFRWHRRALLLLILLSALFFLLSLPAEGYTTRAIVWQRIGFFLLITGPIGINLYVLIPRFLFKNKYGWYLTGLIGGYGFFFGIHLFCRWVSSSSFSLYRLPGLSIGVVYEFLFYTIILSMLSATTAAWQLFQRWLRDGYRLAQLENSLVRTELALLKTNISPHFLFNMLNNAEVLTQTDPLMARQLLSKLADFLRYQLYDSSREKVLLSADILFLDQYLALEKIRRDQFDYTIEQQGTDRPVEVAPLLFIPFVENAVKHNLVSWGAYVHLSFTLTANELLFTCRNSVDRTQTAFSGGLGLETVYRRLDLLYPNRHQLVVEDQPDSYTVKLTISL</sequence>
<feature type="transmembrane region" description="Helical" evidence="1">
    <location>
        <begin position="91"/>
        <end position="113"/>
    </location>
</feature>
<feature type="domain" description="Signal transduction histidine kinase internal region" evidence="2">
    <location>
        <begin position="174"/>
        <end position="249"/>
    </location>
</feature>
<keyword evidence="4" id="KW-1185">Reference proteome</keyword>
<keyword evidence="3" id="KW-0808">Transferase</keyword>
<protein>
    <submittedName>
        <fullName evidence="3">Histidine kinase</fullName>
    </submittedName>
</protein>